<reference evidence="3" key="1">
    <citation type="submission" date="2018-01" db="EMBL/GenBank/DDBJ databases">
        <authorList>
            <person name="Mao J.F."/>
        </authorList>
    </citation>
    <scope>NUCLEOTIDE SEQUENCE</scope>
    <source>
        <strain evidence="3">Huo1</strain>
        <tissue evidence="3">Leaf</tissue>
    </source>
</reference>
<name>A0A8X8XTI4_SALSN</name>
<dbReference type="Proteomes" id="UP000298416">
    <property type="component" value="Unassembled WGS sequence"/>
</dbReference>
<evidence type="ECO:0000313" key="4">
    <source>
        <dbReference type="Proteomes" id="UP000298416"/>
    </source>
</evidence>
<comment type="function">
    <text evidence="1">Putative FAD-dependent oxidoreductase.</text>
</comment>
<gene>
    <name evidence="3" type="ORF">SASPL_119409</name>
</gene>
<dbReference type="FunFam" id="3.50.50.100:FF:000006">
    <property type="entry name" value="apoptosis-inducing factor 2"/>
    <property type="match status" value="1"/>
</dbReference>
<dbReference type="Gene3D" id="3.50.50.100">
    <property type="match status" value="1"/>
</dbReference>
<evidence type="ECO:0000256" key="1">
    <source>
        <dbReference type="ARBA" id="ARBA00057036"/>
    </source>
</evidence>
<dbReference type="OrthoDB" id="202203at2759"/>
<dbReference type="GO" id="GO:0050660">
    <property type="term" value="F:flavin adenine dinucleotide binding"/>
    <property type="evidence" value="ECO:0007669"/>
    <property type="project" value="TreeGrafter"/>
</dbReference>
<feature type="domain" description="FAD/NAD(P)-binding" evidence="2">
    <location>
        <begin position="14"/>
        <end position="290"/>
    </location>
</feature>
<dbReference type="GO" id="GO:0004174">
    <property type="term" value="F:electron-transferring-flavoprotein dehydrogenase activity"/>
    <property type="evidence" value="ECO:0007669"/>
    <property type="project" value="TreeGrafter"/>
</dbReference>
<organism evidence="3">
    <name type="scientific">Salvia splendens</name>
    <name type="common">Scarlet sage</name>
    <dbReference type="NCBI Taxonomy" id="180675"/>
    <lineage>
        <taxon>Eukaryota</taxon>
        <taxon>Viridiplantae</taxon>
        <taxon>Streptophyta</taxon>
        <taxon>Embryophyta</taxon>
        <taxon>Tracheophyta</taxon>
        <taxon>Spermatophyta</taxon>
        <taxon>Magnoliopsida</taxon>
        <taxon>eudicotyledons</taxon>
        <taxon>Gunneridae</taxon>
        <taxon>Pentapetalae</taxon>
        <taxon>asterids</taxon>
        <taxon>lamiids</taxon>
        <taxon>Lamiales</taxon>
        <taxon>Lamiaceae</taxon>
        <taxon>Nepetoideae</taxon>
        <taxon>Mentheae</taxon>
        <taxon>Salviinae</taxon>
        <taxon>Salvia</taxon>
        <taxon>Salvia subgen. Calosphace</taxon>
        <taxon>core Calosphace</taxon>
    </lineage>
</organism>
<dbReference type="GO" id="GO:0005737">
    <property type="term" value="C:cytoplasm"/>
    <property type="evidence" value="ECO:0007669"/>
    <property type="project" value="TreeGrafter"/>
</dbReference>
<protein>
    <recommendedName>
        <fullName evidence="2">FAD/NAD(P)-binding domain-containing protein</fullName>
    </recommendedName>
</protein>
<dbReference type="PRINTS" id="PR00368">
    <property type="entry name" value="FADPNR"/>
</dbReference>
<sequence>MGERQPELGGVWKRVVVVGGGVAGSLIAKTLQFNADVTLVDPKDYFEIPYASLRSKVEPAFAERSVIYHKDYLTNGRLIVGKAISISNSQVLTSEGHQISYDYLVVATGHSGSFPRTRRERLTEFRTEHEEIRSADSILIVGGGPVGVELAAEIAFDFPQKKVTLVHEGSRLMEFIGAKAAVKALQWLKSRRVEVMLRQSIDLDNLSEESKTFETSSGESIRADRLFVCTGNPPASDWLRETFLKDSIDRFGNVKVDENLRVKGYKNVFAVGDITDVKEIKQGYFAQQQALVAAKNLKVLMEGGQERKMAIYKASPGKIIVSLGRQDAVAQFQYSTWIGLVPGMIKSKDLFVGKTRKKLGLDPRIADR</sequence>
<dbReference type="Pfam" id="PF07992">
    <property type="entry name" value="Pyr_redox_2"/>
    <property type="match status" value="1"/>
</dbReference>
<evidence type="ECO:0000259" key="2">
    <source>
        <dbReference type="Pfam" id="PF07992"/>
    </source>
</evidence>
<dbReference type="EMBL" id="PNBA02000007">
    <property type="protein sequence ID" value="KAG6417256.1"/>
    <property type="molecule type" value="Genomic_DNA"/>
</dbReference>
<comment type="caution">
    <text evidence="3">The sequence shown here is derived from an EMBL/GenBank/DDBJ whole genome shotgun (WGS) entry which is preliminary data.</text>
</comment>
<dbReference type="PANTHER" id="PTHR43735">
    <property type="entry name" value="APOPTOSIS-INDUCING FACTOR 1"/>
    <property type="match status" value="1"/>
</dbReference>
<dbReference type="PANTHER" id="PTHR43735:SF26">
    <property type="entry name" value="APOPTOSIS-INDUCING FACTOR HOMOLOG B-LIKE"/>
    <property type="match status" value="1"/>
</dbReference>
<reference evidence="3" key="2">
    <citation type="submission" date="2020-08" db="EMBL/GenBank/DDBJ databases">
        <title>Plant Genome Project.</title>
        <authorList>
            <person name="Zhang R.-G."/>
        </authorList>
    </citation>
    <scope>NUCLEOTIDE SEQUENCE</scope>
    <source>
        <strain evidence="3">Huo1</strain>
        <tissue evidence="3">Leaf</tissue>
    </source>
</reference>
<dbReference type="PRINTS" id="PR00469">
    <property type="entry name" value="PNDRDTASEII"/>
</dbReference>
<evidence type="ECO:0000313" key="3">
    <source>
        <dbReference type="EMBL" id="KAG6417256.1"/>
    </source>
</evidence>
<proteinExistence type="predicted"/>
<dbReference type="InterPro" id="IPR036188">
    <property type="entry name" value="FAD/NAD-bd_sf"/>
</dbReference>
<keyword evidence="4" id="KW-1185">Reference proteome</keyword>
<accession>A0A8X8XTI4</accession>
<dbReference type="InterPro" id="IPR023753">
    <property type="entry name" value="FAD/NAD-binding_dom"/>
</dbReference>
<dbReference type="SUPFAM" id="SSF51905">
    <property type="entry name" value="FAD/NAD(P)-binding domain"/>
    <property type="match status" value="1"/>
</dbReference>
<dbReference type="AlphaFoldDB" id="A0A8X8XTI4"/>